<keyword evidence="4" id="KW-1185">Reference proteome</keyword>
<comment type="subcellular location">
    <subcellularLocation>
        <location evidence="2">Cell outer membrane</location>
        <topology evidence="2">Lipid-anchor</topology>
    </subcellularLocation>
</comment>
<keyword evidence="2" id="KW-0472">Membrane</keyword>
<organism evidence="3 4">
    <name type="scientific">Vreelandella aquamarina</name>
    <dbReference type="NCBI Taxonomy" id="77097"/>
    <lineage>
        <taxon>Bacteria</taxon>
        <taxon>Pseudomonadati</taxon>
        <taxon>Pseudomonadota</taxon>
        <taxon>Gammaproteobacteria</taxon>
        <taxon>Oceanospirillales</taxon>
        <taxon>Halomonadaceae</taxon>
        <taxon>Vreelandella</taxon>
    </lineage>
</organism>
<dbReference type="InterPro" id="IPR010131">
    <property type="entry name" value="MdtP/NodT-like"/>
</dbReference>
<evidence type="ECO:0000256" key="2">
    <source>
        <dbReference type="RuleBase" id="RU362097"/>
    </source>
</evidence>
<dbReference type="PANTHER" id="PTHR30203:SF32">
    <property type="entry name" value="CATION EFFLUX SYSTEM PROTEIN CUSC"/>
    <property type="match status" value="1"/>
</dbReference>
<comment type="similarity">
    <text evidence="1 2">Belongs to the outer membrane factor (OMF) (TC 1.B.17) family.</text>
</comment>
<evidence type="ECO:0000313" key="4">
    <source>
        <dbReference type="Proteomes" id="UP000501053"/>
    </source>
</evidence>
<dbReference type="InterPro" id="IPR003423">
    <property type="entry name" value="OMP_efflux"/>
</dbReference>
<dbReference type="EMBL" id="AP022869">
    <property type="protein sequence ID" value="BCB73351.1"/>
    <property type="molecule type" value="Genomic_DNA"/>
</dbReference>
<proteinExistence type="inferred from homology"/>
<dbReference type="GO" id="GO:0009279">
    <property type="term" value="C:cell outer membrane"/>
    <property type="evidence" value="ECO:0007669"/>
    <property type="project" value="UniProtKB-SubCell"/>
</dbReference>
<protein>
    <submittedName>
        <fullName evidence="3">AdeC/adeK/oprM family multidrug efflux complex outer membrane factor</fullName>
    </submittedName>
</protein>
<keyword evidence="2" id="KW-0564">Palmitate</keyword>
<dbReference type="GO" id="GO:0015562">
    <property type="term" value="F:efflux transmembrane transporter activity"/>
    <property type="evidence" value="ECO:0007669"/>
    <property type="project" value="InterPro"/>
</dbReference>
<keyword evidence="2" id="KW-1134">Transmembrane beta strand</keyword>
<keyword evidence="2" id="KW-0449">Lipoprotein</keyword>
<dbReference type="Gene3D" id="1.20.1600.10">
    <property type="entry name" value="Outer membrane efflux proteins (OEP)"/>
    <property type="match status" value="1"/>
</dbReference>
<sequence length="509" mass="54715">MRESLENTMKTSIEVPGALKKLSLIALAVALAGCSLSPRYERPQAPIAASYPTGSAYEQATPADADQVLAADIGWRDFFRDPLLQQLIALSLESNRDLQKAALNVEAARAMYRIQRADLLPSLDAAGGSVAERLPADISPTGTTQINRRYDVAGVATAWELDLWGRIRNLSDRALASYLALDETRVAAQMSLVSEVAIAYLTLRADQALLTLTSDTLATQKRSYELTAQLVEAGSATQLDLRLAEISLRTAEANHAVYTRQAASDRNALVLLLGQPLTAELSQQLDAATTLPDGIVPTSLPSGLPSELLVRRPDIRAVEQMLLGANANIGAARAAFFPTISLTGSAGTASASLDGLFDSGSRAWSFLPQITLPIFRGGALRANLDVAQVQKRIEIANYEKAIQVAFSEVADGLAGKRTLDDQIRSEQLLVAASQSAYELAEQRFKEGMDDNLTLLDAQRTLYGTQQTLVRTRLARLNNLINLYKALGGGWTEHSVQSGIGVKQSTKSPG</sequence>
<dbReference type="NCBIfam" id="TIGR01845">
    <property type="entry name" value="outer_NodT"/>
    <property type="match status" value="1"/>
</dbReference>
<reference evidence="3 4" key="1">
    <citation type="submission" date="2020-03" db="EMBL/GenBank/DDBJ databases">
        <title>Complete Genome Sequence of Halomonas meridiana strain Eplume2, isolated from hydrothermal-plume in the north east Pacific Ocean.</title>
        <authorList>
            <person name="Kurihara Y."/>
            <person name="Kawai S."/>
            <person name="Sakai A."/>
            <person name="Galipon J."/>
            <person name="Arakawa K."/>
        </authorList>
    </citation>
    <scope>NUCLEOTIDE SEQUENCE [LARGE SCALE GENOMIC DNA]</scope>
    <source>
        <strain evidence="3 4">Eplume2</strain>
    </source>
</reference>
<dbReference type="PANTHER" id="PTHR30203">
    <property type="entry name" value="OUTER MEMBRANE CATION EFFLUX PROTEIN"/>
    <property type="match status" value="1"/>
</dbReference>
<dbReference type="SUPFAM" id="SSF56954">
    <property type="entry name" value="Outer membrane efflux proteins (OEP)"/>
    <property type="match status" value="1"/>
</dbReference>
<evidence type="ECO:0000313" key="3">
    <source>
        <dbReference type="EMBL" id="BCB73351.1"/>
    </source>
</evidence>
<name>A0A6F8XHS1_9GAMM</name>
<dbReference type="Proteomes" id="UP000501053">
    <property type="component" value="Chromosome"/>
</dbReference>
<dbReference type="PROSITE" id="PS51257">
    <property type="entry name" value="PROKAR_LIPOPROTEIN"/>
    <property type="match status" value="1"/>
</dbReference>
<gene>
    <name evidence="3" type="primary">cusC</name>
    <name evidence="3" type="ORF">HMEPL2_37020</name>
</gene>
<keyword evidence="2" id="KW-0812">Transmembrane</keyword>
<accession>A0A6F8XHS1</accession>
<evidence type="ECO:0000256" key="1">
    <source>
        <dbReference type="ARBA" id="ARBA00007613"/>
    </source>
</evidence>
<dbReference type="Gene3D" id="2.20.200.10">
    <property type="entry name" value="Outer membrane efflux proteins (OEP)"/>
    <property type="match status" value="1"/>
</dbReference>
<dbReference type="AlphaFoldDB" id="A0A6F8XHS1"/>
<dbReference type="Pfam" id="PF02321">
    <property type="entry name" value="OEP"/>
    <property type="match status" value="2"/>
</dbReference>